<protein>
    <submittedName>
        <fullName evidence="2">Helix-turn-helix domain-containing protein</fullName>
    </submittedName>
</protein>
<dbReference type="InterPro" id="IPR041657">
    <property type="entry name" value="HTH_17"/>
</dbReference>
<dbReference type="EMBL" id="CP041764">
    <property type="protein sequence ID" value="QHA89549.1"/>
    <property type="molecule type" value="Genomic_DNA"/>
</dbReference>
<accession>A0ABX6GTD5</accession>
<dbReference type="Pfam" id="PF12728">
    <property type="entry name" value="HTH_17"/>
    <property type="match status" value="1"/>
</dbReference>
<organism evidence="2 3">
    <name type="scientific">Serratia rhizosphaerae</name>
    <dbReference type="NCBI Taxonomy" id="2597702"/>
    <lineage>
        <taxon>Bacteria</taxon>
        <taxon>Pseudomonadati</taxon>
        <taxon>Pseudomonadota</taxon>
        <taxon>Gammaproteobacteria</taxon>
        <taxon>Enterobacterales</taxon>
        <taxon>Yersiniaceae</taxon>
        <taxon>Serratia</taxon>
    </lineage>
</organism>
<dbReference type="RefSeq" id="WP_160031139.1">
    <property type="nucleotide sequence ID" value="NZ_CP041764.1"/>
</dbReference>
<gene>
    <name evidence="2" type="ORF">FO014_22600</name>
</gene>
<evidence type="ECO:0000313" key="3">
    <source>
        <dbReference type="Proteomes" id="UP000430368"/>
    </source>
</evidence>
<evidence type="ECO:0000259" key="1">
    <source>
        <dbReference type="Pfam" id="PF12728"/>
    </source>
</evidence>
<dbReference type="SUPFAM" id="SSF46955">
    <property type="entry name" value="Putative DNA-binding domain"/>
    <property type="match status" value="1"/>
</dbReference>
<evidence type="ECO:0000313" key="2">
    <source>
        <dbReference type="EMBL" id="QHA89549.1"/>
    </source>
</evidence>
<keyword evidence="3" id="KW-1185">Reference proteome</keyword>
<proteinExistence type="predicted"/>
<dbReference type="InterPro" id="IPR009061">
    <property type="entry name" value="DNA-bd_dom_put_sf"/>
</dbReference>
<dbReference type="Proteomes" id="UP000430368">
    <property type="component" value="Chromosome"/>
</dbReference>
<reference evidence="2 3" key="1">
    <citation type="submission" date="2019-07" db="EMBL/GenBank/DDBJ databases">
        <title>Serratia dokdonensis sp. nov., an elicitor of systemic resistance in Nicotiana Tabacum.</title>
        <authorList>
            <person name="Son J.-S."/>
            <person name="Hwang Y.-J."/>
            <person name="Lee S.-Y."/>
            <person name="Ghim S.-Y."/>
        </authorList>
    </citation>
    <scope>NUCLEOTIDE SEQUENCE [LARGE SCALE GENOMIC DNA]</scope>
    <source>
        <strain evidence="2 3">KUDC3025</strain>
    </source>
</reference>
<sequence length="59" mass="6803">MIERYLSTDEVCDIIKRTKPTLWAWIKAGDFPPANRTKSGKVLGWPPSVVEKWQAQCKK</sequence>
<name>A0ABX6GTD5_9GAMM</name>
<feature type="domain" description="Helix-turn-helix" evidence="1">
    <location>
        <begin position="5"/>
        <end position="57"/>
    </location>
</feature>